<name>A0A1U7CQJ7_9BACT</name>
<dbReference type="PANTHER" id="PTHR34107:SF4">
    <property type="entry name" value="SLL1222 PROTEIN"/>
    <property type="match status" value="1"/>
</dbReference>
<evidence type="ECO:0000259" key="1">
    <source>
        <dbReference type="Pfam" id="PF05685"/>
    </source>
</evidence>
<dbReference type="InterPro" id="IPR008538">
    <property type="entry name" value="Uma2"/>
</dbReference>
<dbReference type="KEGG" id="pbor:BSF38_02724"/>
<keyword evidence="3" id="KW-1185">Reference proteome</keyword>
<dbReference type="Gene3D" id="3.90.1570.10">
    <property type="entry name" value="tt1808, chain A"/>
    <property type="match status" value="1"/>
</dbReference>
<dbReference type="CDD" id="cd06260">
    <property type="entry name" value="DUF820-like"/>
    <property type="match status" value="1"/>
</dbReference>
<proteinExistence type="predicted"/>
<dbReference type="EMBL" id="CP019082">
    <property type="protein sequence ID" value="APW61215.1"/>
    <property type="molecule type" value="Genomic_DNA"/>
</dbReference>
<dbReference type="Proteomes" id="UP000186309">
    <property type="component" value="Chromosome"/>
</dbReference>
<gene>
    <name evidence="2" type="ORF">BSF38_02724</name>
</gene>
<feature type="domain" description="Putative restriction endonuclease" evidence="1">
    <location>
        <begin position="21"/>
        <end position="186"/>
    </location>
</feature>
<dbReference type="OrthoDB" id="280487at2"/>
<dbReference type="SUPFAM" id="SSF52980">
    <property type="entry name" value="Restriction endonuclease-like"/>
    <property type="match status" value="1"/>
</dbReference>
<reference evidence="3" key="1">
    <citation type="submission" date="2016-12" db="EMBL/GenBank/DDBJ databases">
        <title>Comparative genomics of four Isosphaeraceae planctomycetes: a common pool of plasmids and glycoside hydrolase genes.</title>
        <authorList>
            <person name="Ivanova A."/>
        </authorList>
    </citation>
    <scope>NUCLEOTIDE SEQUENCE [LARGE SCALE GENOMIC DNA]</scope>
    <source>
        <strain evidence="3">PX4</strain>
    </source>
</reference>
<accession>A0A1U7CQJ7</accession>
<organism evidence="2 3">
    <name type="scientific">Paludisphaera borealis</name>
    <dbReference type="NCBI Taxonomy" id="1387353"/>
    <lineage>
        <taxon>Bacteria</taxon>
        <taxon>Pseudomonadati</taxon>
        <taxon>Planctomycetota</taxon>
        <taxon>Planctomycetia</taxon>
        <taxon>Isosphaerales</taxon>
        <taxon>Isosphaeraceae</taxon>
        <taxon>Paludisphaera</taxon>
    </lineage>
</organism>
<dbReference type="AlphaFoldDB" id="A0A1U7CQJ7"/>
<dbReference type="RefSeq" id="WP_076346407.1">
    <property type="nucleotide sequence ID" value="NZ_CP019082.1"/>
</dbReference>
<protein>
    <recommendedName>
        <fullName evidence="1">Putative restriction endonuclease domain-containing protein</fullName>
    </recommendedName>
</protein>
<evidence type="ECO:0000313" key="3">
    <source>
        <dbReference type="Proteomes" id="UP000186309"/>
    </source>
</evidence>
<sequence>MATAVAARIGPTDHGRSMTLDEFMESETDEGCRYELARGVLEVTEVPNDPHGQVVSNLYRALARFAERCPGVVRRFGGGSEFRIWLPGMATGRNPDLGVVLQGAPKDQRGRRVPALVGEVVSTQSAVRDYEAKPLEYLAFGVLEYWIIDPSKRQVTILYRDGDVWREQVFRDDHALVSLVLPDFATTPAELWIDVEEDDLGEAP</sequence>
<dbReference type="PANTHER" id="PTHR34107">
    <property type="entry name" value="SLL0198 PROTEIN-RELATED"/>
    <property type="match status" value="1"/>
</dbReference>
<evidence type="ECO:0000313" key="2">
    <source>
        <dbReference type="EMBL" id="APW61215.1"/>
    </source>
</evidence>
<dbReference type="InterPro" id="IPR011335">
    <property type="entry name" value="Restrct_endonuc-II-like"/>
</dbReference>
<dbReference type="STRING" id="1387353.BSF38_02724"/>
<dbReference type="InterPro" id="IPR012296">
    <property type="entry name" value="Nuclease_put_TT1808"/>
</dbReference>
<dbReference type="Pfam" id="PF05685">
    <property type="entry name" value="Uma2"/>
    <property type="match status" value="1"/>
</dbReference>